<dbReference type="RefSeq" id="WP_158976729.1">
    <property type="nucleotide sequence ID" value="NZ_WSFO01000001.1"/>
</dbReference>
<proteinExistence type="inferred from homology"/>
<evidence type="ECO:0000259" key="2">
    <source>
        <dbReference type="Pfam" id="PF12850"/>
    </source>
</evidence>
<sequence>MKILAFSDLHMARARAADLVAASADADLVIGAGDFCNMRNGLDQAMQLLSDIAAPMLVVPGNAESASELQAAALDGTTVLHGTGVELEGLQFFGLGYGVPVTPFGDWSCDLTEHFAGQLLDECSTADILITHSPPKGLADMTSDGISVGSTAIHSAIERLQPRLALCGHIHDSWGHRGFIGTSEVVNLGPTVNWFEVGH</sequence>
<comment type="caution">
    <text evidence="3">The sequence shown here is derived from an EMBL/GenBank/DDBJ whole genome shotgun (WGS) entry which is preliminary data.</text>
</comment>
<organism evidence="3 4">
    <name type="scientific">Parasedimentitalea maritima</name>
    <dbReference type="NCBI Taxonomy" id="2578117"/>
    <lineage>
        <taxon>Bacteria</taxon>
        <taxon>Pseudomonadati</taxon>
        <taxon>Pseudomonadota</taxon>
        <taxon>Alphaproteobacteria</taxon>
        <taxon>Rhodobacterales</taxon>
        <taxon>Paracoccaceae</taxon>
        <taxon>Parasedimentitalea</taxon>
    </lineage>
</organism>
<reference evidence="3 4" key="1">
    <citation type="submission" date="2019-12" db="EMBL/GenBank/DDBJ databases">
        <authorList>
            <person name="Zhang Y.-J."/>
        </authorList>
    </citation>
    <scope>NUCLEOTIDE SEQUENCE [LARGE SCALE GENOMIC DNA]</scope>
    <source>
        <strain evidence="3 4">H18S-6</strain>
    </source>
</reference>
<dbReference type="PANTHER" id="PTHR12905">
    <property type="entry name" value="METALLOPHOSPHOESTERASE"/>
    <property type="match status" value="1"/>
</dbReference>
<comment type="similarity">
    <text evidence="1">Belongs to the metallophosphoesterase superfamily. YfcE family.</text>
</comment>
<dbReference type="AlphaFoldDB" id="A0A6A4REY9"/>
<feature type="domain" description="Calcineurin-like phosphoesterase" evidence="2">
    <location>
        <begin position="1"/>
        <end position="173"/>
    </location>
</feature>
<dbReference type="InterPro" id="IPR051693">
    <property type="entry name" value="UPF0046_metallophosphoest"/>
</dbReference>
<evidence type="ECO:0000313" key="3">
    <source>
        <dbReference type="EMBL" id="KAE9632626.1"/>
    </source>
</evidence>
<dbReference type="SUPFAM" id="SSF56300">
    <property type="entry name" value="Metallo-dependent phosphatases"/>
    <property type="match status" value="1"/>
</dbReference>
<evidence type="ECO:0000313" key="4">
    <source>
        <dbReference type="Proteomes" id="UP000441586"/>
    </source>
</evidence>
<name>A0A6A4REY9_9RHOB</name>
<evidence type="ECO:0000256" key="1">
    <source>
        <dbReference type="ARBA" id="ARBA00008950"/>
    </source>
</evidence>
<accession>A0A6A4REY9</accession>
<dbReference type="Pfam" id="PF12850">
    <property type="entry name" value="Metallophos_2"/>
    <property type="match status" value="1"/>
</dbReference>
<gene>
    <name evidence="3" type="ORF">GP644_02305</name>
</gene>
<dbReference type="EMBL" id="WSFO01000001">
    <property type="protein sequence ID" value="KAE9632626.1"/>
    <property type="molecule type" value="Genomic_DNA"/>
</dbReference>
<dbReference type="InterPro" id="IPR024654">
    <property type="entry name" value="Calcineurin-like_PHP_lpxH"/>
</dbReference>
<dbReference type="InterPro" id="IPR029052">
    <property type="entry name" value="Metallo-depent_PP-like"/>
</dbReference>
<protein>
    <submittedName>
        <fullName evidence="3">Serine/threonine protein phosphatase</fullName>
    </submittedName>
</protein>
<dbReference type="Gene3D" id="3.60.21.10">
    <property type="match status" value="1"/>
</dbReference>
<dbReference type="PANTHER" id="PTHR12905:SF0">
    <property type="entry name" value="CALCINEURIN-LIKE PHOSPHOESTERASE DOMAIN-CONTAINING PROTEIN"/>
    <property type="match status" value="1"/>
</dbReference>
<dbReference type="Proteomes" id="UP000441586">
    <property type="component" value="Unassembled WGS sequence"/>
</dbReference>